<feature type="chain" id="PRO_5043782982" evidence="1">
    <location>
        <begin position="28"/>
        <end position="441"/>
    </location>
</feature>
<protein>
    <submittedName>
        <fullName evidence="3">Sugar dehydrogenase</fullName>
    </submittedName>
</protein>
<feature type="signal peptide" evidence="1">
    <location>
        <begin position="1"/>
        <end position="27"/>
    </location>
</feature>
<dbReference type="EMBL" id="CP108021">
    <property type="protein sequence ID" value="WUM20893.1"/>
    <property type="molecule type" value="Genomic_DNA"/>
</dbReference>
<dbReference type="RefSeq" id="WP_328858100.1">
    <property type="nucleotide sequence ID" value="NZ_CP108021.1"/>
</dbReference>
<dbReference type="InterPro" id="IPR011041">
    <property type="entry name" value="Quinoprot_gluc/sorb_DH_b-prop"/>
</dbReference>
<name>A0AAU4K4L3_9NOCA</name>
<keyword evidence="1" id="KW-0732">Signal</keyword>
<reference evidence="3 4" key="1">
    <citation type="submission" date="2022-10" db="EMBL/GenBank/DDBJ databases">
        <title>The complete genomes of actinobacterial strains from the NBC collection.</title>
        <authorList>
            <person name="Joergensen T.S."/>
            <person name="Alvarez Arevalo M."/>
            <person name="Sterndorff E.B."/>
            <person name="Faurdal D."/>
            <person name="Vuksanovic O."/>
            <person name="Mourched A.-S."/>
            <person name="Charusanti P."/>
            <person name="Shaw S."/>
            <person name="Blin K."/>
            <person name="Weber T."/>
        </authorList>
    </citation>
    <scope>NUCLEOTIDE SEQUENCE [LARGE SCALE GENOMIC DNA]</scope>
    <source>
        <strain evidence="3 4">NBC_00319</strain>
    </source>
</reference>
<dbReference type="KEGG" id="whr:OG579_03405"/>
<dbReference type="Proteomes" id="UP001432128">
    <property type="component" value="Chromosome"/>
</dbReference>
<dbReference type="Pfam" id="PF22807">
    <property type="entry name" value="TrAA12"/>
    <property type="match status" value="1"/>
</dbReference>
<dbReference type="InterPro" id="IPR054539">
    <property type="entry name" value="Beta-prop_PDH"/>
</dbReference>
<gene>
    <name evidence="3" type="ORF">OG579_03405</name>
</gene>
<dbReference type="InterPro" id="IPR011042">
    <property type="entry name" value="6-blade_b-propeller_TolB-like"/>
</dbReference>
<keyword evidence="4" id="KW-1185">Reference proteome</keyword>
<evidence type="ECO:0000256" key="1">
    <source>
        <dbReference type="SAM" id="SignalP"/>
    </source>
</evidence>
<evidence type="ECO:0000313" key="4">
    <source>
        <dbReference type="Proteomes" id="UP001432128"/>
    </source>
</evidence>
<evidence type="ECO:0000259" key="2">
    <source>
        <dbReference type="Pfam" id="PF22807"/>
    </source>
</evidence>
<accession>A0AAU4K4L3</accession>
<feature type="domain" description="Pyrroloquinoline quinone-dependent pyranose dehydrogenase beta-propeller" evidence="2">
    <location>
        <begin position="72"/>
        <end position="435"/>
    </location>
</feature>
<dbReference type="AlphaFoldDB" id="A0AAU4K4L3"/>
<dbReference type="PROSITE" id="PS51257">
    <property type="entry name" value="PROKAR_LIPOPROTEIN"/>
    <property type="match status" value="1"/>
</dbReference>
<sequence length="441" mass="45983">MTPSLRWMRPGLVPVVAVLCAGLVACSSGDGPSGTSSTSTLPAGLGADQLVSTRLTAVNGVDAGAASGKSLNVPKGWTAQVWADVPDARMAVWTPDGRLIVSTGKGGSLSIVTPGSGDRGPRVAQLASGLSDPQGVAMTRQGGRDILVVGEDSRITTWTYANGAISDRRVVIDNLPTGGHDSKMVAVDGDRIVYNVGSTANRSVADRTATPVRATIAQIGFDGTGNTTLAVGVRNGEGLSVAPDGTVFTAVNEDDNQPYPFRDGDRFGTAVRSYINDHPNDQISRITPGTDMGWPLCVPDSRGKADLRDLGYVNDPQFNSDGRVLDCSRIGTTMLGLPAHSAPVGFVFTRGSRLPASLADGAIVTAHGSWNRQPPREPYVAYTPWDSATRSLGPARLVATGFQNSAGKRWGRSVDAIPGPDGSLYVTDDTAGLVYRLTPGR</sequence>
<proteinExistence type="predicted"/>
<organism evidence="3 4">
    <name type="scientific">Williamsia herbipolensis</name>
    <dbReference type="NCBI Taxonomy" id="1603258"/>
    <lineage>
        <taxon>Bacteria</taxon>
        <taxon>Bacillati</taxon>
        <taxon>Actinomycetota</taxon>
        <taxon>Actinomycetes</taxon>
        <taxon>Mycobacteriales</taxon>
        <taxon>Nocardiaceae</taxon>
        <taxon>Williamsia</taxon>
    </lineage>
</organism>
<evidence type="ECO:0000313" key="3">
    <source>
        <dbReference type="EMBL" id="WUM20893.1"/>
    </source>
</evidence>
<dbReference type="Gene3D" id="2.120.10.30">
    <property type="entry name" value="TolB, C-terminal domain"/>
    <property type="match status" value="1"/>
</dbReference>
<dbReference type="SUPFAM" id="SSF50952">
    <property type="entry name" value="Soluble quinoprotein glucose dehydrogenase"/>
    <property type="match status" value="1"/>
</dbReference>